<feature type="coiled-coil region" evidence="1">
    <location>
        <begin position="7"/>
        <end position="38"/>
    </location>
</feature>
<organism evidence="3 4">
    <name type="scientific">Scyliorhinus torazame</name>
    <name type="common">Cloudy catshark</name>
    <name type="synonym">Catulus torazame</name>
    <dbReference type="NCBI Taxonomy" id="75743"/>
    <lineage>
        <taxon>Eukaryota</taxon>
        <taxon>Metazoa</taxon>
        <taxon>Chordata</taxon>
        <taxon>Craniata</taxon>
        <taxon>Vertebrata</taxon>
        <taxon>Chondrichthyes</taxon>
        <taxon>Elasmobranchii</taxon>
        <taxon>Galeomorphii</taxon>
        <taxon>Galeoidea</taxon>
        <taxon>Carcharhiniformes</taxon>
        <taxon>Scyliorhinidae</taxon>
        <taxon>Scyliorhinus</taxon>
    </lineage>
</organism>
<reference evidence="3 4" key="1">
    <citation type="journal article" date="2018" name="Nat. Ecol. Evol.">
        <title>Shark genomes provide insights into elasmobranch evolution and the origin of vertebrates.</title>
        <authorList>
            <person name="Hara Y"/>
            <person name="Yamaguchi K"/>
            <person name="Onimaru K"/>
            <person name="Kadota M"/>
            <person name="Koyanagi M"/>
            <person name="Keeley SD"/>
            <person name="Tatsumi K"/>
            <person name="Tanaka K"/>
            <person name="Motone F"/>
            <person name="Kageyama Y"/>
            <person name="Nozu R"/>
            <person name="Adachi N"/>
            <person name="Nishimura O"/>
            <person name="Nakagawa R"/>
            <person name="Tanegashima C"/>
            <person name="Kiyatake I"/>
            <person name="Matsumoto R"/>
            <person name="Murakumo K"/>
            <person name="Nishida K"/>
            <person name="Terakita A"/>
            <person name="Kuratani S"/>
            <person name="Sato K"/>
            <person name="Hyodo S Kuraku.S."/>
        </authorList>
    </citation>
    <scope>NUCLEOTIDE SEQUENCE [LARGE SCALE GENOMIC DNA]</scope>
</reference>
<evidence type="ECO:0000313" key="3">
    <source>
        <dbReference type="EMBL" id="GCB68026.1"/>
    </source>
</evidence>
<dbReference type="Proteomes" id="UP000288216">
    <property type="component" value="Unassembled WGS sequence"/>
</dbReference>
<dbReference type="STRING" id="75743.A0A401P4K6"/>
<keyword evidence="1" id="KW-0175">Coiled coil</keyword>
<dbReference type="AlphaFoldDB" id="A0A401P4K6"/>
<keyword evidence="4" id="KW-1185">Reference proteome</keyword>
<name>A0A401P4K6_SCYTO</name>
<feature type="region of interest" description="Disordered" evidence="2">
    <location>
        <begin position="94"/>
        <end position="127"/>
    </location>
</feature>
<dbReference type="PANTHER" id="PTHR14870">
    <property type="entry name" value="TUBULIN EPSILON AND DELTA COMPLEX PROTEIN 2"/>
    <property type="match status" value="1"/>
</dbReference>
<dbReference type="OrthoDB" id="9939072at2759"/>
<protein>
    <submittedName>
        <fullName evidence="3">Uncharacterized protein</fullName>
    </submittedName>
</protein>
<evidence type="ECO:0000256" key="1">
    <source>
        <dbReference type="SAM" id="Coils"/>
    </source>
</evidence>
<dbReference type="EMBL" id="BFAA01000166">
    <property type="protein sequence ID" value="GCB68026.1"/>
    <property type="molecule type" value="Genomic_DNA"/>
</dbReference>
<proteinExistence type="predicted"/>
<dbReference type="InterPro" id="IPR031518">
    <property type="entry name" value="DUF4693"/>
</dbReference>
<evidence type="ECO:0000313" key="4">
    <source>
        <dbReference type="Proteomes" id="UP000288216"/>
    </source>
</evidence>
<dbReference type="Pfam" id="PF15764">
    <property type="entry name" value="DUF4693"/>
    <property type="match status" value="1"/>
</dbReference>
<gene>
    <name evidence="3" type="ORF">scyTo_0000804</name>
</gene>
<accession>A0A401P4K6</accession>
<dbReference type="PANTHER" id="PTHR14870:SF1">
    <property type="entry name" value="TUBULIN EPSILON AND DELTA COMPLEX PROTEIN 2"/>
    <property type="match status" value="1"/>
</dbReference>
<feature type="compositionally biased region" description="Polar residues" evidence="2">
    <location>
        <begin position="94"/>
        <end position="109"/>
    </location>
</feature>
<comment type="caution">
    <text evidence="3">The sequence shown here is derived from an EMBL/GenBank/DDBJ whole genome shotgun (WGS) entry which is preliminary data.</text>
</comment>
<evidence type="ECO:0000256" key="2">
    <source>
        <dbReference type="SAM" id="MobiDB-lite"/>
    </source>
</evidence>
<sequence length="554" mass="61893">MLPAPGAQRLSSLLDEAIQECTEEERKLEAELKSYRKLLKPWNPCAGESPVKDGATAIKTDHDCSSEELQELEVLNRALAKALRIRQTCHNVLETEQIQPHTPEGSTVPTDEGYGAAKQQPASSCGDKPSADILFRTLRSNAKNKVASVNVNNVGGKVTAPECRESVTQPSNLTDKLTGRMVTAQTVSSSKPVRYTLKVPYKTKLEVRKFVPSAVGQLARGSLQTQASLVQTAAKRHTKQPVSVDRAGSRIQQNRLGCIKSAPRTVLPHSVLNPARTDTAPTLAFAVISQRRANCIKESVQLSASGRNMPLGESSSMEKPTFFTLQESGSALKLPLEWRKQRSRNARLRERVSTGDTEQIQEKASFMQRLQSAFHSQLPTINYAQIEKQLDNIREFYKCIDQYVHTDPMLNSSGPLSWQHEYESLQILERCQDTVSSLFHQIQQLMDAEAFWVKFGNCRRLSFKMCNGFGSECAPLLFYSSLQDLKEMEALRFQVQTLQKQIQIQKAMAEELLPILLSSGPPEQSPYHLYRAVYSQLCEGGEQFPTLVLDNIPE</sequence>
<dbReference type="OMA" id="MLKAPYK"/>